<dbReference type="Pfam" id="PF02518">
    <property type="entry name" value="HATPase_c"/>
    <property type="match status" value="1"/>
</dbReference>
<dbReference type="SMART" id="SM00388">
    <property type="entry name" value="HisKA"/>
    <property type="match status" value="1"/>
</dbReference>
<dbReference type="RefSeq" id="WP_338435569.1">
    <property type="nucleotide sequence ID" value="NZ_JAUYVH010000002.1"/>
</dbReference>
<evidence type="ECO:0000313" key="8">
    <source>
        <dbReference type="EMBL" id="MDQ9169631.1"/>
    </source>
</evidence>
<evidence type="ECO:0000256" key="4">
    <source>
        <dbReference type="ARBA" id="ARBA00022679"/>
    </source>
</evidence>
<accession>A0ABU1BKX6</accession>
<keyword evidence="9" id="KW-1185">Reference proteome</keyword>
<dbReference type="InterPro" id="IPR050736">
    <property type="entry name" value="Sensor_HK_Regulatory"/>
</dbReference>
<dbReference type="Gene3D" id="3.30.565.10">
    <property type="entry name" value="Histidine kinase-like ATPase, C-terminal domain"/>
    <property type="match status" value="1"/>
</dbReference>
<dbReference type="GO" id="GO:0016301">
    <property type="term" value="F:kinase activity"/>
    <property type="evidence" value="ECO:0007669"/>
    <property type="project" value="UniProtKB-KW"/>
</dbReference>
<gene>
    <name evidence="8" type="ORF">Q8A64_04315</name>
</gene>
<evidence type="ECO:0000259" key="7">
    <source>
        <dbReference type="PROSITE" id="PS50109"/>
    </source>
</evidence>
<dbReference type="PANTHER" id="PTHR43711:SF1">
    <property type="entry name" value="HISTIDINE KINASE 1"/>
    <property type="match status" value="1"/>
</dbReference>
<keyword evidence="3" id="KW-0597">Phosphoprotein</keyword>
<dbReference type="EC" id="2.7.13.3" evidence="2"/>
<protein>
    <recommendedName>
        <fullName evidence="2">histidine kinase</fullName>
        <ecNumber evidence="2">2.7.13.3</ecNumber>
    </recommendedName>
</protein>
<feature type="domain" description="Histidine kinase" evidence="7">
    <location>
        <begin position="157"/>
        <end position="369"/>
    </location>
</feature>
<evidence type="ECO:0000256" key="6">
    <source>
        <dbReference type="ARBA" id="ARBA00023012"/>
    </source>
</evidence>
<dbReference type="InterPro" id="IPR003594">
    <property type="entry name" value="HATPase_dom"/>
</dbReference>
<comment type="catalytic activity">
    <reaction evidence="1">
        <text>ATP + protein L-histidine = ADP + protein N-phospho-L-histidine.</text>
        <dbReference type="EC" id="2.7.13.3"/>
    </reaction>
</comment>
<dbReference type="PANTHER" id="PTHR43711">
    <property type="entry name" value="TWO-COMPONENT HISTIDINE KINASE"/>
    <property type="match status" value="1"/>
</dbReference>
<dbReference type="InterPro" id="IPR004358">
    <property type="entry name" value="Sig_transdc_His_kin-like_C"/>
</dbReference>
<dbReference type="SMART" id="SM00387">
    <property type="entry name" value="HATPase_c"/>
    <property type="match status" value="1"/>
</dbReference>
<sequence length="383" mass="42978">MKNTQNQKTGKFSATAQRMLDLREAIFSEWEKRVRANIEHARDLPHPLLINTFPAYFSRLVEAVSPGFPRKIATDTNTIAIEHGGERARLTNYDPRAVIAEFQHLRWAILDVLQKHGVHFSADEFYIFNASIDAAICESATAYMLTQSAFREQFVAALTHDLRNPLHSIITAAELILRTDDPEKIRELAGKVIENGHRIDRMTKDMLDCALFQNGERLTLNLSCFDILELAREVCEQAAINSQSRIELNGEAAEGWWDRDAIKRAIENLIGNAVKYGAHDEPVKVHISPQHERVTISVHNKGDPVDPEQMESIFQVFRRTEAAKSGNRQGWGIGLPYVRSVAESHGGSVVVDSCVARGTTFIIDLPVDARPYQGTPTLNSLTK</sequence>
<proteinExistence type="predicted"/>
<keyword evidence="5 8" id="KW-0418">Kinase</keyword>
<evidence type="ECO:0000256" key="2">
    <source>
        <dbReference type="ARBA" id="ARBA00012438"/>
    </source>
</evidence>
<dbReference type="InterPro" id="IPR003661">
    <property type="entry name" value="HisK_dim/P_dom"/>
</dbReference>
<dbReference type="PRINTS" id="PR00344">
    <property type="entry name" value="BCTRLSENSOR"/>
</dbReference>
<dbReference type="Pfam" id="PF00512">
    <property type="entry name" value="HisKA"/>
    <property type="match status" value="1"/>
</dbReference>
<dbReference type="InterPro" id="IPR005467">
    <property type="entry name" value="His_kinase_dom"/>
</dbReference>
<dbReference type="Proteomes" id="UP001225596">
    <property type="component" value="Unassembled WGS sequence"/>
</dbReference>
<dbReference type="PROSITE" id="PS50109">
    <property type="entry name" value="HIS_KIN"/>
    <property type="match status" value="1"/>
</dbReference>
<dbReference type="SUPFAM" id="SSF47384">
    <property type="entry name" value="Homodimeric domain of signal transducing histidine kinase"/>
    <property type="match status" value="1"/>
</dbReference>
<dbReference type="InterPro" id="IPR036097">
    <property type="entry name" value="HisK_dim/P_sf"/>
</dbReference>
<evidence type="ECO:0000256" key="3">
    <source>
        <dbReference type="ARBA" id="ARBA00022553"/>
    </source>
</evidence>
<dbReference type="Gene3D" id="1.10.287.130">
    <property type="match status" value="1"/>
</dbReference>
<evidence type="ECO:0000256" key="1">
    <source>
        <dbReference type="ARBA" id="ARBA00000085"/>
    </source>
</evidence>
<keyword evidence="4" id="KW-0808">Transferase</keyword>
<dbReference type="EMBL" id="JAUYVH010000002">
    <property type="protein sequence ID" value="MDQ9169631.1"/>
    <property type="molecule type" value="Genomic_DNA"/>
</dbReference>
<keyword evidence="6" id="KW-0902">Two-component regulatory system</keyword>
<comment type="caution">
    <text evidence="8">The sequence shown here is derived from an EMBL/GenBank/DDBJ whole genome shotgun (WGS) entry which is preliminary data.</text>
</comment>
<dbReference type="InterPro" id="IPR036890">
    <property type="entry name" value="HATPase_C_sf"/>
</dbReference>
<reference evidence="8 9" key="1">
    <citation type="submission" date="2023-08" db="EMBL/GenBank/DDBJ databases">
        <title>Oxalobacteraceae gen .nov., isolated from river sludge outside the plant.</title>
        <authorList>
            <person name="Zhao S.Y."/>
        </authorList>
    </citation>
    <scope>NUCLEOTIDE SEQUENCE [LARGE SCALE GENOMIC DNA]</scope>
    <source>
        <strain evidence="8 9">R-40</strain>
    </source>
</reference>
<organism evidence="8 9">
    <name type="scientific">Keguizhuia sedimenti</name>
    <dbReference type="NCBI Taxonomy" id="3064264"/>
    <lineage>
        <taxon>Bacteria</taxon>
        <taxon>Pseudomonadati</taxon>
        <taxon>Pseudomonadota</taxon>
        <taxon>Betaproteobacteria</taxon>
        <taxon>Burkholderiales</taxon>
        <taxon>Oxalobacteraceae</taxon>
        <taxon>Keguizhuia</taxon>
    </lineage>
</organism>
<dbReference type="CDD" id="cd00082">
    <property type="entry name" value="HisKA"/>
    <property type="match status" value="1"/>
</dbReference>
<name>A0ABU1BKX6_9BURK</name>
<evidence type="ECO:0000313" key="9">
    <source>
        <dbReference type="Proteomes" id="UP001225596"/>
    </source>
</evidence>
<evidence type="ECO:0000256" key="5">
    <source>
        <dbReference type="ARBA" id="ARBA00022777"/>
    </source>
</evidence>
<dbReference type="SUPFAM" id="SSF55874">
    <property type="entry name" value="ATPase domain of HSP90 chaperone/DNA topoisomerase II/histidine kinase"/>
    <property type="match status" value="1"/>
</dbReference>